<dbReference type="AlphaFoldDB" id="A0A1T5DAC6"/>
<dbReference type="EMBL" id="FUZA01000002">
    <property type="protein sequence ID" value="SKB68609.1"/>
    <property type="molecule type" value="Genomic_DNA"/>
</dbReference>
<reference evidence="2" key="1">
    <citation type="submission" date="2017-02" db="EMBL/GenBank/DDBJ databases">
        <authorList>
            <person name="Varghese N."/>
            <person name="Submissions S."/>
        </authorList>
    </citation>
    <scope>NUCLEOTIDE SEQUENCE [LARGE SCALE GENOMIC DNA]</scope>
    <source>
        <strain evidence="2">DSM 22270</strain>
    </source>
</reference>
<proteinExistence type="predicted"/>
<dbReference type="SUPFAM" id="SSF48452">
    <property type="entry name" value="TPR-like"/>
    <property type="match status" value="1"/>
</dbReference>
<organism evidence="1 2">
    <name type="scientific">Dyadobacter psychrophilus</name>
    <dbReference type="NCBI Taxonomy" id="651661"/>
    <lineage>
        <taxon>Bacteria</taxon>
        <taxon>Pseudomonadati</taxon>
        <taxon>Bacteroidota</taxon>
        <taxon>Cytophagia</taxon>
        <taxon>Cytophagales</taxon>
        <taxon>Spirosomataceae</taxon>
        <taxon>Dyadobacter</taxon>
    </lineage>
</organism>
<dbReference type="OrthoDB" id="843771at2"/>
<accession>A0A1T5DAC6</accession>
<name>A0A1T5DAC6_9BACT</name>
<dbReference type="STRING" id="651661.SAMN05660293_01468"/>
<dbReference type="InterPro" id="IPR011990">
    <property type="entry name" value="TPR-like_helical_dom_sf"/>
</dbReference>
<gene>
    <name evidence="1" type="ORF">SAMN05660293_01468</name>
</gene>
<keyword evidence="2" id="KW-1185">Reference proteome</keyword>
<dbReference type="Pfam" id="PF12771">
    <property type="entry name" value="SusD-like_2"/>
    <property type="match status" value="1"/>
</dbReference>
<dbReference type="InterPro" id="IPR041662">
    <property type="entry name" value="SusD-like_2"/>
</dbReference>
<dbReference type="RefSeq" id="WP_082214063.1">
    <property type="nucleotide sequence ID" value="NZ_FUZA01000002.1"/>
</dbReference>
<protein>
    <submittedName>
        <fullName evidence="1">Starch-binding associating with outer membrane</fullName>
    </submittedName>
</protein>
<dbReference type="Gene3D" id="1.25.40.390">
    <property type="match status" value="1"/>
</dbReference>
<dbReference type="Proteomes" id="UP000190897">
    <property type="component" value="Unassembled WGS sequence"/>
</dbReference>
<sequence>MKFKIIILLAACIFVFPGCDNYDTLNSDPARSSETQPEFLMANAQKRASDLLYDTYFNGRIGMQLAQYWTGTDKTGESRFLFTNDGLWNGMYSGPLMDLQEIGNYYKRHPAESSEHMLAVAEISKAWLFHILTDVYVDIPYSQALKGDVMVQPVYDKGKDVYMALLASLKTQVDVLAGPTSGAIRGDIIGGGSAPQWIRIANALRMRIAMRMADVQPAEAKAVIEDAVKNTFTAISQDAFFPYNTAAATNRFPYNDVDRPLVEFAVTSTVVDYLTQTNDPRLPVYARPDETNGKYVGKPYGTEANTPTMIGLSKPGVMAYSGSARGNMITYAEVAFIKAEAAARGMNVGTATAELLYNEAVNAALAQWGITDAKVVSTYLAKVPYKGGNWKNVIGSQKWLALYMQGIQGWMERLRLDIKKPNGAELFIAPVSGSLDQDVKDGVVKRLKYPSASRASNAVNSEQAAKSIGGDSQATKNWWDIY</sequence>
<evidence type="ECO:0000313" key="2">
    <source>
        <dbReference type="Proteomes" id="UP000190897"/>
    </source>
</evidence>
<evidence type="ECO:0000313" key="1">
    <source>
        <dbReference type="EMBL" id="SKB68609.1"/>
    </source>
</evidence>